<organism evidence="2 3">
    <name type="scientific">Trametes pubescens</name>
    <name type="common">White-rot fungus</name>
    <dbReference type="NCBI Taxonomy" id="154538"/>
    <lineage>
        <taxon>Eukaryota</taxon>
        <taxon>Fungi</taxon>
        <taxon>Dikarya</taxon>
        <taxon>Basidiomycota</taxon>
        <taxon>Agaricomycotina</taxon>
        <taxon>Agaricomycetes</taxon>
        <taxon>Polyporales</taxon>
        <taxon>Polyporaceae</taxon>
        <taxon>Trametes</taxon>
    </lineage>
</organism>
<keyword evidence="3" id="KW-1185">Reference proteome</keyword>
<evidence type="ECO:0000313" key="3">
    <source>
        <dbReference type="Proteomes" id="UP000184267"/>
    </source>
</evidence>
<protein>
    <submittedName>
        <fullName evidence="2">Uncharacterized protein</fullName>
    </submittedName>
</protein>
<dbReference type="EMBL" id="MNAD01001097">
    <property type="protein sequence ID" value="OJT07938.1"/>
    <property type="molecule type" value="Genomic_DNA"/>
</dbReference>
<sequence>MASHVYISSNLVAEVSSEQRLASLEERMAAMHAKLEHLQEHLVRLEKTQTDMQDVILSRLDEALLKVIERVMNGQARPDSTA</sequence>
<comment type="caution">
    <text evidence="2">The sequence shown here is derived from an EMBL/GenBank/DDBJ whole genome shotgun (WGS) entry which is preliminary data.</text>
</comment>
<evidence type="ECO:0000313" key="2">
    <source>
        <dbReference type="EMBL" id="OJT07938.1"/>
    </source>
</evidence>
<gene>
    <name evidence="2" type="ORF">TRAPUB_1149</name>
</gene>
<feature type="coiled-coil region" evidence="1">
    <location>
        <begin position="21"/>
        <end position="48"/>
    </location>
</feature>
<evidence type="ECO:0000256" key="1">
    <source>
        <dbReference type="SAM" id="Coils"/>
    </source>
</evidence>
<reference evidence="2 3" key="1">
    <citation type="submission" date="2016-10" db="EMBL/GenBank/DDBJ databases">
        <title>Genome sequence of the basidiomycete white-rot fungus Trametes pubescens.</title>
        <authorList>
            <person name="Makela M.R."/>
            <person name="Granchi Z."/>
            <person name="Peng M."/>
            <person name="De Vries R.P."/>
            <person name="Grigoriev I."/>
            <person name="Riley R."/>
            <person name="Hilden K."/>
        </authorList>
    </citation>
    <scope>NUCLEOTIDE SEQUENCE [LARGE SCALE GENOMIC DNA]</scope>
    <source>
        <strain evidence="2 3">FBCC735</strain>
    </source>
</reference>
<proteinExistence type="predicted"/>
<accession>A0A1M2VK41</accession>
<dbReference type="Proteomes" id="UP000184267">
    <property type="component" value="Unassembled WGS sequence"/>
</dbReference>
<keyword evidence="1" id="KW-0175">Coiled coil</keyword>
<dbReference type="AlphaFoldDB" id="A0A1M2VK41"/>
<name>A0A1M2VK41_TRAPU</name>